<dbReference type="EMBL" id="AMZH03001794">
    <property type="protein sequence ID" value="RRT77954.1"/>
    <property type="molecule type" value="Genomic_DNA"/>
</dbReference>
<name>A0A427AP00_ENSVE</name>
<organism evidence="2 3">
    <name type="scientific">Ensete ventricosum</name>
    <name type="common">Abyssinian banana</name>
    <name type="synonym">Musa ensete</name>
    <dbReference type="NCBI Taxonomy" id="4639"/>
    <lineage>
        <taxon>Eukaryota</taxon>
        <taxon>Viridiplantae</taxon>
        <taxon>Streptophyta</taxon>
        <taxon>Embryophyta</taxon>
        <taxon>Tracheophyta</taxon>
        <taxon>Spermatophyta</taxon>
        <taxon>Magnoliopsida</taxon>
        <taxon>Liliopsida</taxon>
        <taxon>Zingiberales</taxon>
        <taxon>Musaceae</taxon>
        <taxon>Ensete</taxon>
    </lineage>
</organism>
<sequence length="86" mass="9564">MESCVHSRGEVSREREGASDSTRLLQATAGGGVLAMRLVVEEDLVRSDRGFLSLGRRRADFESDNSEEKDRSQEVKKLLPLTEDTP</sequence>
<proteinExistence type="predicted"/>
<feature type="region of interest" description="Disordered" evidence="1">
    <location>
        <begin position="56"/>
        <end position="86"/>
    </location>
</feature>
<evidence type="ECO:0000313" key="3">
    <source>
        <dbReference type="Proteomes" id="UP000287651"/>
    </source>
</evidence>
<protein>
    <submittedName>
        <fullName evidence="2">Uncharacterized protein</fullName>
    </submittedName>
</protein>
<feature type="compositionally biased region" description="Basic and acidic residues" evidence="1">
    <location>
        <begin position="1"/>
        <end position="18"/>
    </location>
</feature>
<comment type="caution">
    <text evidence="2">The sequence shown here is derived from an EMBL/GenBank/DDBJ whole genome shotgun (WGS) entry which is preliminary data.</text>
</comment>
<gene>
    <name evidence="2" type="ORF">B296_00011067</name>
</gene>
<accession>A0A427AP00</accession>
<dbReference type="AlphaFoldDB" id="A0A427AP00"/>
<evidence type="ECO:0000256" key="1">
    <source>
        <dbReference type="SAM" id="MobiDB-lite"/>
    </source>
</evidence>
<dbReference type="Proteomes" id="UP000287651">
    <property type="component" value="Unassembled WGS sequence"/>
</dbReference>
<reference evidence="2 3" key="1">
    <citation type="journal article" date="2014" name="Agronomy (Basel)">
        <title>A Draft Genome Sequence for Ensete ventricosum, the Drought-Tolerant Tree Against Hunger.</title>
        <authorList>
            <person name="Harrison J."/>
            <person name="Moore K.A."/>
            <person name="Paszkiewicz K."/>
            <person name="Jones T."/>
            <person name="Grant M."/>
            <person name="Ambacheew D."/>
            <person name="Muzemil S."/>
            <person name="Studholme D.J."/>
        </authorList>
    </citation>
    <scope>NUCLEOTIDE SEQUENCE [LARGE SCALE GENOMIC DNA]</scope>
</reference>
<feature type="region of interest" description="Disordered" evidence="1">
    <location>
        <begin position="1"/>
        <end position="24"/>
    </location>
</feature>
<feature type="compositionally biased region" description="Basic and acidic residues" evidence="1">
    <location>
        <begin position="57"/>
        <end position="77"/>
    </location>
</feature>
<evidence type="ECO:0000313" key="2">
    <source>
        <dbReference type="EMBL" id="RRT77954.1"/>
    </source>
</evidence>